<proteinExistence type="predicted"/>
<dbReference type="Pfam" id="PF11985">
    <property type="entry name" value="Phage_Mu_Gp27"/>
    <property type="match status" value="1"/>
</dbReference>
<dbReference type="EMBL" id="LZMS01000040">
    <property type="protein sequence ID" value="OBX64710.1"/>
    <property type="molecule type" value="Genomic_DNA"/>
</dbReference>
<evidence type="ECO:0000313" key="1">
    <source>
        <dbReference type="EMBL" id="OBX64710.1"/>
    </source>
</evidence>
<comment type="caution">
    <text evidence="1">The sequence shown here is derived from an EMBL/GenBank/DDBJ whole genome shotgun (WGS) entry which is preliminary data.</text>
</comment>
<organism evidence="1 2">
    <name type="scientific">Moraxella lacunata</name>
    <dbReference type="NCBI Taxonomy" id="477"/>
    <lineage>
        <taxon>Bacteria</taxon>
        <taxon>Pseudomonadati</taxon>
        <taxon>Pseudomonadota</taxon>
        <taxon>Gammaproteobacteria</taxon>
        <taxon>Moraxellales</taxon>
        <taxon>Moraxellaceae</taxon>
        <taxon>Moraxella</taxon>
    </lineage>
</organism>
<protein>
    <submittedName>
        <fullName evidence="1">Terminase</fullName>
    </submittedName>
</protein>
<dbReference type="AlphaFoldDB" id="A0A1B8Q4V7"/>
<evidence type="ECO:0000313" key="2">
    <source>
        <dbReference type="Proteomes" id="UP000092607"/>
    </source>
</evidence>
<dbReference type="OrthoDB" id="371328at2"/>
<accession>A0A1B8Q4V7</accession>
<sequence>MARANAVSKLSPEHKKQLDDRLFSNGFNGYVELETWLRELGYEISKSAIHRYGQKLERKLSAIQASTQASLMIAEAVPDDGDARSQAVLSLVQTEIFNALVALQDLDDDESIDPVKRLSMITKAGKGISEIVKASVLQKQHALDVKEKAEKTAKEVQEIVKTGGLSDETADLIRAKILGIAP</sequence>
<dbReference type="InterPro" id="IPR021874">
    <property type="entry name" value="Phage_Mu_Gp27"/>
</dbReference>
<reference evidence="1 2" key="1">
    <citation type="submission" date="2016-06" db="EMBL/GenBank/DDBJ databases">
        <title>Draft genome of Moraxella lacunata CCUG 57757A.</title>
        <authorList>
            <person name="Salva-Serra F."/>
            <person name="Engstrom-Jakobsson H."/>
            <person name="Thorell K."/>
            <person name="Gonzales-Siles L."/>
            <person name="Karlsson R."/>
            <person name="Boulund F."/>
            <person name="Engstrand L."/>
            <person name="Kristiansson E."/>
            <person name="Moore E."/>
        </authorList>
    </citation>
    <scope>NUCLEOTIDE SEQUENCE [LARGE SCALE GENOMIC DNA]</scope>
    <source>
        <strain evidence="1 2">CCUG 57757A</strain>
    </source>
</reference>
<gene>
    <name evidence="1" type="ORF">A9309_04180</name>
</gene>
<name>A0A1B8Q4V7_MORLA</name>
<dbReference type="Proteomes" id="UP000092607">
    <property type="component" value="Unassembled WGS sequence"/>
</dbReference>
<dbReference type="RefSeq" id="WP_065255170.1">
    <property type="nucleotide sequence ID" value="NZ_JARDJM010000006.1"/>
</dbReference>